<evidence type="ECO:0000313" key="1">
    <source>
        <dbReference type="EMBL" id="GAA5051482.1"/>
    </source>
</evidence>
<reference evidence="2" key="1">
    <citation type="journal article" date="2019" name="Int. J. Syst. Evol. Microbiol.">
        <title>The Global Catalogue of Microorganisms (GCM) 10K type strain sequencing project: providing services to taxonomists for standard genome sequencing and annotation.</title>
        <authorList>
            <consortium name="The Broad Institute Genomics Platform"/>
            <consortium name="The Broad Institute Genome Sequencing Center for Infectious Disease"/>
            <person name="Wu L."/>
            <person name="Ma J."/>
        </authorList>
    </citation>
    <scope>NUCLEOTIDE SEQUENCE [LARGE SCALE GENOMIC DNA]</scope>
    <source>
        <strain evidence="2">JCM 18014</strain>
    </source>
</reference>
<sequence>MFRKDGIGGGGGALPKNSFRLRGSRPDCATIEEMVCEAADIVEAIGIASRHFGVGEVELRCWRSRDYEVRLYADKSWSLKPLYTL</sequence>
<keyword evidence="2" id="KW-1185">Reference proteome</keyword>
<gene>
    <name evidence="1" type="ORF">GCM10023208_11410</name>
</gene>
<accession>A0ABP9K4Z8</accession>
<dbReference type="Proteomes" id="UP001500518">
    <property type="component" value="Unassembled WGS sequence"/>
</dbReference>
<name>A0ABP9K4Z8_9SPHN</name>
<dbReference type="EMBL" id="BAABHV010000009">
    <property type="protein sequence ID" value="GAA5051482.1"/>
    <property type="molecule type" value="Genomic_DNA"/>
</dbReference>
<protein>
    <submittedName>
        <fullName evidence="1">Uncharacterized protein</fullName>
    </submittedName>
</protein>
<organism evidence="1 2">
    <name type="scientific">Erythrobacter westpacificensis</name>
    <dbReference type="NCBI Taxonomy" id="1055231"/>
    <lineage>
        <taxon>Bacteria</taxon>
        <taxon>Pseudomonadati</taxon>
        <taxon>Pseudomonadota</taxon>
        <taxon>Alphaproteobacteria</taxon>
        <taxon>Sphingomonadales</taxon>
        <taxon>Erythrobacteraceae</taxon>
        <taxon>Erythrobacter/Porphyrobacter group</taxon>
        <taxon>Erythrobacter</taxon>
    </lineage>
</organism>
<evidence type="ECO:0000313" key="2">
    <source>
        <dbReference type="Proteomes" id="UP001500518"/>
    </source>
</evidence>
<proteinExistence type="predicted"/>
<comment type="caution">
    <text evidence="1">The sequence shown here is derived from an EMBL/GenBank/DDBJ whole genome shotgun (WGS) entry which is preliminary data.</text>
</comment>
<dbReference type="RefSeq" id="WP_346032152.1">
    <property type="nucleotide sequence ID" value="NZ_BAABHV010000009.1"/>
</dbReference>